<dbReference type="InterPro" id="IPR009061">
    <property type="entry name" value="DNA-bd_dom_put_sf"/>
</dbReference>
<evidence type="ECO:0000313" key="4">
    <source>
        <dbReference type="Proteomes" id="UP000470384"/>
    </source>
</evidence>
<dbReference type="GO" id="GO:0003677">
    <property type="term" value="F:DNA binding"/>
    <property type="evidence" value="ECO:0007669"/>
    <property type="project" value="UniProtKB-KW"/>
</dbReference>
<dbReference type="Proteomes" id="UP000470384">
    <property type="component" value="Unassembled WGS sequence"/>
</dbReference>
<keyword evidence="4" id="KW-1185">Reference proteome</keyword>
<reference evidence="3 4" key="1">
    <citation type="journal article" date="2016" name="Int. J. Syst. Evol. Microbiol.">
        <title>Pyruvatibacter mobilis gen. nov., sp. nov., a marine bacterium from the culture broth of Picochlorum sp. 122.</title>
        <authorList>
            <person name="Wang G."/>
            <person name="Tang M."/>
            <person name="Wu H."/>
            <person name="Dai S."/>
            <person name="Li T."/>
            <person name="Chen C."/>
            <person name="He H."/>
            <person name="Fan J."/>
            <person name="Xiang W."/>
            <person name="Li X."/>
        </authorList>
    </citation>
    <scope>NUCLEOTIDE SEQUENCE [LARGE SCALE GENOMIC DNA]</scope>
    <source>
        <strain evidence="3 4">GYP-11</strain>
    </source>
</reference>
<evidence type="ECO:0000313" key="3">
    <source>
        <dbReference type="EMBL" id="NBG96497.1"/>
    </source>
</evidence>
<keyword evidence="1" id="KW-0238">DNA-binding</keyword>
<dbReference type="GeneID" id="300654139"/>
<gene>
    <name evidence="3" type="ORF">GTQ45_12205</name>
</gene>
<dbReference type="RefSeq" id="WP_027839912.1">
    <property type="nucleotide sequence ID" value="NZ_BMHN01000001.1"/>
</dbReference>
<sequence>MKMKELEDRSGIGRETIRYYIREGLLPEPERPKTNVAIYNESHLHRLNLIRTLQRERFLPLGVIRRLIEEAGDRDPDMVPGLFGLEIMLADRLGAEANRTPVDVEKIADESGMTLEEIGEIAAEGIITLNEGPGGRRTVSAQDAALLSTWARVQSLGFDPRKGYGTPYLKQYQALAEALAEFDVTTFYDRLADNLDTDRAAAMAAASIPLSLEVFGHLRVKAILKKVTERNAEVLQQEHEGTRRSA</sequence>
<dbReference type="AlphaFoldDB" id="A0A845QDJ1"/>
<comment type="caution">
    <text evidence="3">The sequence shown here is derived from an EMBL/GenBank/DDBJ whole genome shotgun (WGS) entry which is preliminary data.</text>
</comment>
<dbReference type="InterPro" id="IPR047057">
    <property type="entry name" value="MerR_fam"/>
</dbReference>
<dbReference type="Pfam" id="PF13411">
    <property type="entry name" value="MerR_1"/>
    <property type="match status" value="1"/>
</dbReference>
<feature type="domain" description="HTH merR-type" evidence="2">
    <location>
        <begin position="1"/>
        <end position="70"/>
    </location>
</feature>
<dbReference type="GO" id="GO:0003700">
    <property type="term" value="F:DNA-binding transcription factor activity"/>
    <property type="evidence" value="ECO:0007669"/>
    <property type="project" value="InterPro"/>
</dbReference>
<dbReference type="OrthoDB" id="9802944at2"/>
<name>A0A845QDJ1_9HYPH</name>
<dbReference type="InterPro" id="IPR000551">
    <property type="entry name" value="MerR-type_HTH_dom"/>
</dbReference>
<evidence type="ECO:0000256" key="1">
    <source>
        <dbReference type="ARBA" id="ARBA00023125"/>
    </source>
</evidence>
<organism evidence="3 4">
    <name type="scientific">Pyruvatibacter mobilis</name>
    <dbReference type="NCBI Taxonomy" id="1712261"/>
    <lineage>
        <taxon>Bacteria</taxon>
        <taxon>Pseudomonadati</taxon>
        <taxon>Pseudomonadota</taxon>
        <taxon>Alphaproteobacteria</taxon>
        <taxon>Hyphomicrobiales</taxon>
        <taxon>Parvibaculaceae</taxon>
        <taxon>Pyruvatibacter</taxon>
    </lineage>
</organism>
<dbReference type="SMART" id="SM00422">
    <property type="entry name" value="HTH_MERR"/>
    <property type="match status" value="1"/>
</dbReference>
<accession>A0A845QDJ1</accession>
<proteinExistence type="predicted"/>
<dbReference type="SUPFAM" id="SSF46955">
    <property type="entry name" value="Putative DNA-binding domain"/>
    <property type="match status" value="1"/>
</dbReference>
<dbReference type="EMBL" id="WXYQ01000009">
    <property type="protein sequence ID" value="NBG96497.1"/>
    <property type="molecule type" value="Genomic_DNA"/>
</dbReference>
<dbReference type="PROSITE" id="PS50937">
    <property type="entry name" value="HTH_MERR_2"/>
    <property type="match status" value="1"/>
</dbReference>
<evidence type="ECO:0000259" key="2">
    <source>
        <dbReference type="PROSITE" id="PS50937"/>
    </source>
</evidence>
<protein>
    <submittedName>
        <fullName evidence="3">MerR family transcriptional regulator</fullName>
    </submittedName>
</protein>
<dbReference type="PANTHER" id="PTHR30204:SF98">
    <property type="entry name" value="HTH-TYPE TRANSCRIPTIONAL REGULATOR ADHR"/>
    <property type="match status" value="1"/>
</dbReference>
<dbReference type="Gene3D" id="1.10.1660.10">
    <property type="match status" value="1"/>
</dbReference>
<dbReference type="PANTHER" id="PTHR30204">
    <property type="entry name" value="REDOX-CYCLING DRUG-SENSING TRANSCRIPTIONAL ACTIVATOR SOXR"/>
    <property type="match status" value="1"/>
</dbReference>